<evidence type="ECO:0000313" key="3">
    <source>
        <dbReference type="Proteomes" id="UP001524587"/>
    </source>
</evidence>
<feature type="transmembrane region" description="Helical" evidence="1">
    <location>
        <begin position="60"/>
        <end position="80"/>
    </location>
</feature>
<proteinExistence type="predicted"/>
<comment type="caution">
    <text evidence="2">The sequence shown here is derived from an EMBL/GenBank/DDBJ whole genome shotgun (WGS) entry which is preliminary data.</text>
</comment>
<dbReference type="EMBL" id="JAMSKV010000002">
    <property type="protein sequence ID" value="MCQ8277538.1"/>
    <property type="molecule type" value="Genomic_DNA"/>
</dbReference>
<dbReference type="Pfam" id="PF06912">
    <property type="entry name" value="DUF1275"/>
    <property type="match status" value="1"/>
</dbReference>
<keyword evidence="3" id="KW-1185">Reference proteome</keyword>
<protein>
    <submittedName>
        <fullName evidence="2">DUF1275 domain-containing protein</fullName>
    </submittedName>
</protein>
<keyword evidence="1" id="KW-1133">Transmembrane helix</keyword>
<gene>
    <name evidence="2" type="ORF">NFI95_03615</name>
</gene>
<feature type="transmembrane region" description="Helical" evidence="1">
    <location>
        <begin position="163"/>
        <end position="184"/>
    </location>
</feature>
<keyword evidence="1" id="KW-0812">Transmembrane</keyword>
<organism evidence="2 3">
    <name type="scientific">Endosaccharibacter trunci</name>
    <dbReference type="NCBI Taxonomy" id="2812733"/>
    <lineage>
        <taxon>Bacteria</taxon>
        <taxon>Pseudomonadati</taxon>
        <taxon>Pseudomonadota</taxon>
        <taxon>Alphaproteobacteria</taxon>
        <taxon>Acetobacterales</taxon>
        <taxon>Acetobacteraceae</taxon>
        <taxon>Endosaccharibacter</taxon>
    </lineage>
</organism>
<keyword evidence="1" id="KW-0472">Membrane</keyword>
<sequence>MSEERTADWSGLALGFGLAAIAGCSDSIAFLSLHGFFASFMSGNSTRLAIGLAQRNLHDLLEAAVLIGLFVGGVLAGALIAAPGRVLMTVSALLLISAVASLPALALPRHAPILVLVPALGAMNNVVQRVGKVSVTATYITGTLVRLGQELAQACKGGPRWDWLPYAMLWSSLLAGAVTGAALFPLLGLRALWLPAACVLLLTIWRLRGRS</sequence>
<dbReference type="RefSeq" id="WP_422862981.1">
    <property type="nucleotide sequence ID" value="NZ_JAMSKV010000002.1"/>
</dbReference>
<dbReference type="PROSITE" id="PS51257">
    <property type="entry name" value="PROKAR_LIPOPROTEIN"/>
    <property type="match status" value="1"/>
</dbReference>
<evidence type="ECO:0000313" key="2">
    <source>
        <dbReference type="EMBL" id="MCQ8277538.1"/>
    </source>
</evidence>
<accession>A0ABT1W471</accession>
<reference evidence="2 3" key="1">
    <citation type="submission" date="2022-06" db="EMBL/GenBank/DDBJ databases">
        <title>Endosaccharibacter gen. nov., sp. nov., endophytic bacteria isolated from sugarcane.</title>
        <authorList>
            <person name="Pitiwittayakul N."/>
            <person name="Yukphan P."/>
            <person name="Charoenyingcharoen P."/>
            <person name="Tanasupawat S."/>
        </authorList>
    </citation>
    <scope>NUCLEOTIDE SEQUENCE [LARGE SCALE GENOMIC DNA]</scope>
    <source>
        <strain evidence="2 3">KSS8</strain>
    </source>
</reference>
<dbReference type="PANTHER" id="PTHR37314:SF4">
    <property type="entry name" value="UPF0700 TRANSMEMBRANE PROTEIN YOAK"/>
    <property type="match status" value="1"/>
</dbReference>
<feature type="transmembrane region" description="Helical" evidence="1">
    <location>
        <begin position="86"/>
        <end position="107"/>
    </location>
</feature>
<feature type="transmembrane region" description="Helical" evidence="1">
    <location>
        <begin position="12"/>
        <end position="40"/>
    </location>
</feature>
<dbReference type="Proteomes" id="UP001524587">
    <property type="component" value="Unassembled WGS sequence"/>
</dbReference>
<dbReference type="PANTHER" id="PTHR37314">
    <property type="entry name" value="SLR0142 PROTEIN"/>
    <property type="match status" value="1"/>
</dbReference>
<feature type="transmembrane region" description="Helical" evidence="1">
    <location>
        <begin position="190"/>
        <end position="207"/>
    </location>
</feature>
<name>A0ABT1W471_9PROT</name>
<evidence type="ECO:0000256" key="1">
    <source>
        <dbReference type="SAM" id="Phobius"/>
    </source>
</evidence>
<dbReference type="InterPro" id="IPR010699">
    <property type="entry name" value="DUF1275"/>
</dbReference>